<organism evidence="2">
    <name type="scientific">Eucalyptus grandis</name>
    <name type="common">Flooded gum</name>
    <dbReference type="NCBI Taxonomy" id="71139"/>
    <lineage>
        <taxon>Eukaryota</taxon>
        <taxon>Viridiplantae</taxon>
        <taxon>Streptophyta</taxon>
        <taxon>Embryophyta</taxon>
        <taxon>Tracheophyta</taxon>
        <taxon>Spermatophyta</taxon>
        <taxon>Magnoliopsida</taxon>
        <taxon>eudicotyledons</taxon>
        <taxon>Gunneridae</taxon>
        <taxon>Pentapetalae</taxon>
        <taxon>rosids</taxon>
        <taxon>malvids</taxon>
        <taxon>Myrtales</taxon>
        <taxon>Myrtaceae</taxon>
        <taxon>Myrtoideae</taxon>
        <taxon>Eucalypteae</taxon>
        <taxon>Eucalyptus</taxon>
    </lineage>
</organism>
<dbReference type="KEGG" id="egr:104418459"/>
<gene>
    <name evidence="2" type="ORF">EUGRSUZ_I00721</name>
</gene>
<dbReference type="InParanoid" id="A0A059AM51"/>
<feature type="transmembrane region" description="Helical" evidence="1">
    <location>
        <begin position="143"/>
        <end position="161"/>
    </location>
</feature>
<feature type="transmembrane region" description="Helical" evidence="1">
    <location>
        <begin position="414"/>
        <end position="434"/>
    </location>
</feature>
<feature type="transmembrane region" description="Helical" evidence="1">
    <location>
        <begin position="260"/>
        <end position="284"/>
    </location>
</feature>
<dbReference type="Pfam" id="PF05631">
    <property type="entry name" value="MFS_5"/>
    <property type="match status" value="1"/>
</dbReference>
<dbReference type="PANTHER" id="PTHR23516:SF2">
    <property type="entry name" value="MOLYBDATE-ANION TRANSPORTER"/>
    <property type="match status" value="1"/>
</dbReference>
<dbReference type="PANTHER" id="PTHR23516">
    <property type="entry name" value="SAM (S-ADENOSYL METHIONINE) TRANSPORTER"/>
    <property type="match status" value="1"/>
</dbReference>
<feature type="transmembrane region" description="Helical" evidence="1">
    <location>
        <begin position="58"/>
        <end position="78"/>
    </location>
</feature>
<dbReference type="EMBL" id="KK198761">
    <property type="protein sequence ID" value="KCW54776.1"/>
    <property type="molecule type" value="Genomic_DNA"/>
</dbReference>
<keyword evidence="1" id="KW-0812">Transmembrane</keyword>
<evidence type="ECO:0000313" key="2">
    <source>
        <dbReference type="EMBL" id="KCW54776.1"/>
    </source>
</evidence>
<dbReference type="GO" id="GO:0016020">
    <property type="term" value="C:membrane"/>
    <property type="evidence" value="ECO:0007669"/>
    <property type="project" value="InterPro"/>
</dbReference>
<dbReference type="InterPro" id="IPR008509">
    <property type="entry name" value="MOT2/MFSD5"/>
</dbReference>
<dbReference type="eggNOG" id="KOG4332">
    <property type="taxonomic scope" value="Eukaryota"/>
</dbReference>
<feature type="transmembrane region" description="Helical" evidence="1">
    <location>
        <begin position="350"/>
        <end position="373"/>
    </location>
</feature>
<feature type="transmembrane region" description="Helical" evidence="1">
    <location>
        <begin position="182"/>
        <end position="205"/>
    </location>
</feature>
<dbReference type="Gramene" id="KCW54776">
    <property type="protein sequence ID" value="KCW54776"/>
    <property type="gene ID" value="EUGRSUZ_I00721"/>
</dbReference>
<feature type="transmembrane region" description="Helical" evidence="1">
    <location>
        <begin position="385"/>
        <end position="408"/>
    </location>
</feature>
<sequence length="448" mass="49846">MAVVIESSVWEPNPSLFVFIFLACLLSVFLLPYASRSAPPSVFDHGASLHSSRFQRNFLLLYSLCSVMEGVPSVFGEFEFSYFGVSREQMVLSLCVGFAASLIVGSFLGVLSDTIGHRKFCLFFCILHLFVGIWKRITAHPSVWVASVCLSLASSIYSFSFETWMVVEHEKQGHREDLLSDTFWLMAFLGSASFIGSQVFANWLIGDDLKKRMISPSTAAVLLALVGVICVARLWRGSSQQEVFEDHGRSYSYFCNDRRIWLLACAQACLHFSISMFWILWTPILVADGRELHLGLIYPCLLGARMLGSTIFPWLISGSLSFRTEDCTLYAFIISGFVLSVVAYDYQEIGVLVALFFLFQACVGVILPSLARLRTMYVPNDLRGGMISFSLAPANAAVLLFLVHGGYYRSVSNAAIMVFAAVGLFAAAGCMHVLKRLGKQPYQHLRKL</sequence>
<dbReference type="STRING" id="71139.A0A059AM51"/>
<feature type="transmembrane region" description="Helical" evidence="1">
    <location>
        <begin position="90"/>
        <end position="111"/>
    </location>
</feature>
<evidence type="ECO:0008006" key="3">
    <source>
        <dbReference type="Google" id="ProtNLM"/>
    </source>
</evidence>
<keyword evidence="1" id="KW-1133">Transmembrane helix</keyword>
<name>A0A059AM51_EUCGR</name>
<dbReference type="FunCoup" id="A0A059AM51">
    <property type="interactions" value="804"/>
</dbReference>
<protein>
    <recommendedName>
        <fullName evidence="3">Major facilitator superfamily (MFS) profile domain-containing protein</fullName>
    </recommendedName>
</protein>
<dbReference type="OMA" id="MHVLKRW"/>
<dbReference type="Gene3D" id="1.20.1250.20">
    <property type="entry name" value="MFS general substrate transporter like domains"/>
    <property type="match status" value="1"/>
</dbReference>
<keyword evidence="1" id="KW-0472">Membrane</keyword>
<feature type="transmembrane region" description="Helical" evidence="1">
    <location>
        <begin position="217"/>
        <end position="235"/>
    </location>
</feature>
<feature type="transmembrane region" description="Helical" evidence="1">
    <location>
        <begin position="327"/>
        <end position="344"/>
    </location>
</feature>
<dbReference type="GO" id="GO:0015098">
    <property type="term" value="F:molybdate ion transmembrane transporter activity"/>
    <property type="evidence" value="ECO:0007669"/>
    <property type="project" value="InterPro"/>
</dbReference>
<feature type="transmembrane region" description="Helical" evidence="1">
    <location>
        <begin position="296"/>
        <end position="315"/>
    </location>
</feature>
<accession>A0A059AM51</accession>
<feature type="transmembrane region" description="Helical" evidence="1">
    <location>
        <begin position="16"/>
        <end position="34"/>
    </location>
</feature>
<dbReference type="OrthoDB" id="263957at2759"/>
<proteinExistence type="predicted"/>
<dbReference type="InterPro" id="IPR036259">
    <property type="entry name" value="MFS_trans_sf"/>
</dbReference>
<reference evidence="2" key="1">
    <citation type="submission" date="2013-07" db="EMBL/GenBank/DDBJ databases">
        <title>The genome of Eucalyptus grandis.</title>
        <authorList>
            <person name="Schmutz J."/>
            <person name="Hayes R."/>
            <person name="Myburg A."/>
            <person name="Tuskan G."/>
            <person name="Grattapaglia D."/>
            <person name="Rokhsar D.S."/>
        </authorList>
    </citation>
    <scope>NUCLEOTIDE SEQUENCE</scope>
    <source>
        <tissue evidence="2">Leaf extractions</tissue>
    </source>
</reference>
<evidence type="ECO:0000256" key="1">
    <source>
        <dbReference type="SAM" id="Phobius"/>
    </source>
</evidence>
<dbReference type="SUPFAM" id="SSF103473">
    <property type="entry name" value="MFS general substrate transporter"/>
    <property type="match status" value="1"/>
</dbReference>
<dbReference type="AlphaFoldDB" id="A0A059AM51"/>